<feature type="domain" description="Calponin-homology (CH)" evidence="2">
    <location>
        <begin position="128"/>
        <end position="234"/>
    </location>
</feature>
<sequence>MSATQFQESIPLQVKVFSRWVSNQLVEGKADVQVQDISKDLSNGVALVELSKVLTGKEPKREWAKTPTKSVEMIKNSDLSVQQFFEDGVHLIGIAGKDIHDNNVKIIRGYIWTLIERYSIGRAAYGDLHKKNTKARSFNDLLLEWATEHISTHPNLNNLQPFSLAMCALLDSYAPDKINYSSLNPGDSQHNAQLAHDVMKELGIPVFLLPEDYEGDMDIKCFLTQIAAARIVLEKLPPVPAVKIEENRIISSVADCIPVEKPEPKPAPKPAPKPEPKPAPAPAPAKDVNDNSQYAGRTFGLIMTLKDKDYNNGREVNLKKPETHSGQDVKLALEMVKDKHPFLNPAGLKLSIGQPNIENDIFQQFVFGQGENNTIIDSCQQRGMVWDVADEENLNPPPETPFYLFPFHGRHNQHFIYKNNMIYAKQNGHVVTYIGGDEPFVMMPPSENLKARQTFTIQLL</sequence>
<evidence type="ECO:0000313" key="4">
    <source>
        <dbReference type="Proteomes" id="UP001470230"/>
    </source>
</evidence>
<comment type="caution">
    <text evidence="3">The sequence shown here is derived from an EMBL/GenBank/DDBJ whole genome shotgun (WGS) entry which is preliminary data.</text>
</comment>
<feature type="region of interest" description="Disordered" evidence="1">
    <location>
        <begin position="259"/>
        <end position="290"/>
    </location>
</feature>
<dbReference type="PROSITE" id="PS50021">
    <property type="entry name" value="CH"/>
    <property type="match status" value="2"/>
</dbReference>
<dbReference type="Gene3D" id="1.10.418.10">
    <property type="entry name" value="Calponin-like domain"/>
    <property type="match status" value="2"/>
</dbReference>
<name>A0ABR2L111_9EUKA</name>
<proteinExistence type="predicted"/>
<evidence type="ECO:0000259" key="2">
    <source>
        <dbReference type="PROSITE" id="PS50021"/>
    </source>
</evidence>
<feature type="compositionally biased region" description="Basic and acidic residues" evidence="1">
    <location>
        <begin position="259"/>
        <end position="276"/>
    </location>
</feature>
<dbReference type="PANTHER" id="PTHR11915">
    <property type="entry name" value="SPECTRIN/FILAMIN RELATED CYTOSKELETAL PROTEIN"/>
    <property type="match status" value="1"/>
</dbReference>
<gene>
    <name evidence="3" type="ORF">M9Y10_014695</name>
</gene>
<dbReference type="InterPro" id="IPR001715">
    <property type="entry name" value="CH_dom"/>
</dbReference>
<reference evidence="3 4" key="1">
    <citation type="submission" date="2024-04" db="EMBL/GenBank/DDBJ databases">
        <title>Tritrichomonas musculus Genome.</title>
        <authorList>
            <person name="Alves-Ferreira E."/>
            <person name="Grigg M."/>
            <person name="Lorenzi H."/>
            <person name="Galac M."/>
        </authorList>
    </citation>
    <scope>NUCLEOTIDE SEQUENCE [LARGE SCALE GENOMIC DNA]</scope>
    <source>
        <strain evidence="3 4">EAF2021</strain>
    </source>
</reference>
<dbReference type="Pfam" id="PF00307">
    <property type="entry name" value="CH"/>
    <property type="match status" value="2"/>
</dbReference>
<dbReference type="Proteomes" id="UP001470230">
    <property type="component" value="Unassembled WGS sequence"/>
</dbReference>
<organism evidence="3 4">
    <name type="scientific">Tritrichomonas musculus</name>
    <dbReference type="NCBI Taxonomy" id="1915356"/>
    <lineage>
        <taxon>Eukaryota</taxon>
        <taxon>Metamonada</taxon>
        <taxon>Parabasalia</taxon>
        <taxon>Tritrichomonadida</taxon>
        <taxon>Tritrichomonadidae</taxon>
        <taxon>Tritrichomonas</taxon>
    </lineage>
</organism>
<protein>
    <submittedName>
        <fullName evidence="3">Alpha-actinin</fullName>
    </submittedName>
</protein>
<evidence type="ECO:0000256" key="1">
    <source>
        <dbReference type="SAM" id="MobiDB-lite"/>
    </source>
</evidence>
<keyword evidence="4" id="KW-1185">Reference proteome</keyword>
<dbReference type="InterPro" id="IPR036872">
    <property type="entry name" value="CH_dom_sf"/>
</dbReference>
<dbReference type="SMART" id="SM00033">
    <property type="entry name" value="CH"/>
    <property type="match status" value="2"/>
</dbReference>
<evidence type="ECO:0000313" key="3">
    <source>
        <dbReference type="EMBL" id="KAK8896778.1"/>
    </source>
</evidence>
<accession>A0ABR2L111</accession>
<dbReference type="EMBL" id="JAPFFF010000002">
    <property type="protein sequence ID" value="KAK8896778.1"/>
    <property type="molecule type" value="Genomic_DNA"/>
</dbReference>
<feature type="domain" description="Calponin-homology (CH)" evidence="2">
    <location>
        <begin position="11"/>
        <end position="119"/>
    </location>
</feature>
<dbReference type="SUPFAM" id="SSF47576">
    <property type="entry name" value="Calponin-homology domain, CH-domain"/>
    <property type="match status" value="1"/>
</dbReference>